<dbReference type="Gene3D" id="1.10.10.60">
    <property type="entry name" value="Homeodomain-like"/>
    <property type="match status" value="1"/>
</dbReference>
<keyword evidence="3" id="KW-0804">Transcription</keyword>
<name>A0AAW8R2Z4_9ALTE</name>
<evidence type="ECO:0000259" key="5">
    <source>
        <dbReference type="PROSITE" id="PS01124"/>
    </source>
</evidence>
<evidence type="ECO:0000313" key="6">
    <source>
        <dbReference type="EMBL" id="MDT0583389.1"/>
    </source>
</evidence>
<keyword evidence="1" id="KW-0805">Transcription regulation</keyword>
<evidence type="ECO:0000256" key="1">
    <source>
        <dbReference type="ARBA" id="ARBA00023015"/>
    </source>
</evidence>
<evidence type="ECO:0000313" key="7">
    <source>
        <dbReference type="Proteomes" id="UP001249020"/>
    </source>
</evidence>
<dbReference type="InterPro" id="IPR020449">
    <property type="entry name" value="Tscrpt_reg_AraC-type_HTH"/>
</dbReference>
<dbReference type="Pfam" id="PF12833">
    <property type="entry name" value="HTH_18"/>
    <property type="match status" value="1"/>
</dbReference>
<dbReference type="SMART" id="SM00342">
    <property type="entry name" value="HTH_ARAC"/>
    <property type="match status" value="1"/>
</dbReference>
<feature type="transmembrane region" description="Helical" evidence="4">
    <location>
        <begin position="6"/>
        <end position="22"/>
    </location>
</feature>
<dbReference type="PROSITE" id="PS00041">
    <property type="entry name" value="HTH_ARAC_FAMILY_1"/>
    <property type="match status" value="1"/>
</dbReference>
<protein>
    <submittedName>
        <fullName evidence="6">AraC family transcriptional regulator</fullName>
    </submittedName>
</protein>
<keyword evidence="4" id="KW-1133">Transmembrane helix</keyword>
<comment type="caution">
    <text evidence="6">The sequence shown here is derived from an EMBL/GenBank/DDBJ whole genome shotgun (WGS) entry which is preliminary data.</text>
</comment>
<feature type="domain" description="HTH araC/xylS-type" evidence="5">
    <location>
        <begin position="268"/>
        <end position="373"/>
    </location>
</feature>
<dbReference type="AlphaFoldDB" id="A0AAW8R2Z4"/>
<dbReference type="InterPro" id="IPR018062">
    <property type="entry name" value="HTH_AraC-typ_CS"/>
</dbReference>
<dbReference type="SUPFAM" id="SSF46689">
    <property type="entry name" value="Homeodomain-like"/>
    <property type="match status" value="1"/>
</dbReference>
<dbReference type="PANTHER" id="PTHR43280">
    <property type="entry name" value="ARAC-FAMILY TRANSCRIPTIONAL REGULATOR"/>
    <property type="match status" value="1"/>
</dbReference>
<dbReference type="PROSITE" id="PS01124">
    <property type="entry name" value="HTH_ARAC_FAMILY_2"/>
    <property type="match status" value="1"/>
</dbReference>
<feature type="transmembrane region" description="Helical" evidence="4">
    <location>
        <begin position="56"/>
        <end position="75"/>
    </location>
</feature>
<dbReference type="PANTHER" id="PTHR43280:SF2">
    <property type="entry name" value="HTH-TYPE TRANSCRIPTIONAL REGULATOR EXSA"/>
    <property type="match status" value="1"/>
</dbReference>
<dbReference type="InterPro" id="IPR009057">
    <property type="entry name" value="Homeodomain-like_sf"/>
</dbReference>
<dbReference type="RefSeq" id="WP_311362163.1">
    <property type="nucleotide sequence ID" value="NZ_JAVRIE010000005.1"/>
</dbReference>
<keyword evidence="7" id="KW-1185">Reference proteome</keyword>
<keyword evidence="4" id="KW-0812">Transmembrane</keyword>
<evidence type="ECO:0000256" key="4">
    <source>
        <dbReference type="SAM" id="Phobius"/>
    </source>
</evidence>
<dbReference type="GO" id="GO:0043565">
    <property type="term" value="F:sequence-specific DNA binding"/>
    <property type="evidence" value="ECO:0007669"/>
    <property type="project" value="InterPro"/>
</dbReference>
<evidence type="ECO:0000256" key="2">
    <source>
        <dbReference type="ARBA" id="ARBA00023125"/>
    </source>
</evidence>
<gene>
    <name evidence="6" type="ORF">RM544_12635</name>
</gene>
<dbReference type="EMBL" id="JAVRIE010000005">
    <property type="protein sequence ID" value="MDT0583389.1"/>
    <property type="molecule type" value="Genomic_DNA"/>
</dbReference>
<accession>A0AAW8R2Z4</accession>
<feature type="transmembrane region" description="Helical" evidence="4">
    <location>
        <begin position="178"/>
        <end position="202"/>
    </location>
</feature>
<dbReference type="InterPro" id="IPR018060">
    <property type="entry name" value="HTH_AraC"/>
</dbReference>
<reference evidence="6 7" key="1">
    <citation type="submission" date="2023-09" db="EMBL/GenBank/DDBJ databases">
        <authorList>
            <person name="Rey-Velasco X."/>
        </authorList>
    </citation>
    <scope>NUCLEOTIDE SEQUENCE [LARGE SCALE GENOMIC DNA]</scope>
    <source>
        <strain evidence="6 7">W409</strain>
    </source>
</reference>
<dbReference type="Proteomes" id="UP001249020">
    <property type="component" value="Unassembled WGS sequence"/>
</dbReference>
<proteinExistence type="predicted"/>
<keyword evidence="2" id="KW-0238">DNA-binding</keyword>
<dbReference type="GO" id="GO:0003700">
    <property type="term" value="F:DNA-binding transcription factor activity"/>
    <property type="evidence" value="ECO:0007669"/>
    <property type="project" value="InterPro"/>
</dbReference>
<keyword evidence="4" id="KW-0472">Membrane</keyword>
<feature type="transmembrane region" description="Helical" evidence="4">
    <location>
        <begin position="214"/>
        <end position="232"/>
    </location>
</feature>
<evidence type="ECO:0000256" key="3">
    <source>
        <dbReference type="ARBA" id="ARBA00023163"/>
    </source>
</evidence>
<feature type="transmembrane region" description="Helical" evidence="4">
    <location>
        <begin position="95"/>
        <end position="111"/>
    </location>
</feature>
<feature type="transmembrane region" description="Helical" evidence="4">
    <location>
        <begin position="131"/>
        <end position="157"/>
    </location>
</feature>
<sequence>MFDIFISTIAMSVACFSLFLLPKDHPTRALSLVLICLVFLSAGSVVFNLLPALTQVYVSLIPSIFFLLIPAFWLYHDALISVKPWCWDNKLLKHFVTVPIAMLLSIALLVLPEEDFKQMFFSSEPVSKWWLSLLSMLFFIGVLSWCVLSCAYAISILRRTAKYQKRIKLVYADKSGRNLNWIVITSILIVFTWVYGLIVLALEDQLLDYGVSETGTLILLAIVVWLVAHNGIRQRPGFVEIQDEPNALNDQTNKKPYERSSLGQNDLNRISSKLSVAVDRDKVHFDSALNLPKLSKHIGEPSQYISQTLSQQLNTTFFDYINTARINEAKELLLGTSNSILEIAYAIGFNSKSSFYKAFRQDMDMTPTQYRKSHPIR</sequence>
<organism evidence="6 7">
    <name type="scientific">Brumicola blandensis</name>
    <dbReference type="NCBI Taxonomy" id="3075611"/>
    <lineage>
        <taxon>Bacteria</taxon>
        <taxon>Pseudomonadati</taxon>
        <taxon>Pseudomonadota</taxon>
        <taxon>Gammaproteobacteria</taxon>
        <taxon>Alteromonadales</taxon>
        <taxon>Alteromonadaceae</taxon>
        <taxon>Brumicola</taxon>
    </lineage>
</organism>
<dbReference type="PRINTS" id="PR00032">
    <property type="entry name" value="HTHARAC"/>
</dbReference>
<feature type="transmembrane region" description="Helical" evidence="4">
    <location>
        <begin position="29"/>
        <end position="50"/>
    </location>
</feature>